<protein>
    <submittedName>
        <fullName evidence="2">BNR-4 repeat-containing protein</fullName>
    </submittedName>
</protein>
<dbReference type="Proteomes" id="UP001300692">
    <property type="component" value="Unassembled WGS sequence"/>
</dbReference>
<accession>A0ABT3CSI0</accession>
<dbReference type="EMBL" id="JAOYOD010000001">
    <property type="protein sequence ID" value="MCV9386637.1"/>
    <property type="molecule type" value="Genomic_DNA"/>
</dbReference>
<dbReference type="Pfam" id="PF18962">
    <property type="entry name" value="Por_Secre_tail"/>
    <property type="match status" value="1"/>
</dbReference>
<evidence type="ECO:0000259" key="1">
    <source>
        <dbReference type="Pfam" id="PF18962"/>
    </source>
</evidence>
<dbReference type="Pfam" id="PF15892">
    <property type="entry name" value="BNR_4"/>
    <property type="match status" value="1"/>
</dbReference>
<feature type="domain" description="Secretion system C-terminal sorting" evidence="1">
    <location>
        <begin position="486"/>
        <end position="547"/>
    </location>
</feature>
<evidence type="ECO:0000313" key="2">
    <source>
        <dbReference type="EMBL" id="MCV9386637.1"/>
    </source>
</evidence>
<dbReference type="NCBIfam" id="TIGR04183">
    <property type="entry name" value="Por_Secre_tail"/>
    <property type="match status" value="1"/>
</dbReference>
<dbReference type="RefSeq" id="WP_264137450.1">
    <property type="nucleotide sequence ID" value="NZ_JAOYOD010000001.1"/>
</dbReference>
<gene>
    <name evidence="2" type="ORF">N7U62_08185</name>
</gene>
<evidence type="ECO:0000313" key="3">
    <source>
        <dbReference type="Proteomes" id="UP001300692"/>
    </source>
</evidence>
<comment type="caution">
    <text evidence="2">The sequence shown here is derived from an EMBL/GenBank/DDBJ whole genome shotgun (WGS) entry which is preliminary data.</text>
</comment>
<name>A0ABT3CSI0_9BACT</name>
<organism evidence="2 3">
    <name type="scientific">Reichenbachiella ulvae</name>
    <dbReference type="NCBI Taxonomy" id="2980104"/>
    <lineage>
        <taxon>Bacteria</taxon>
        <taxon>Pseudomonadati</taxon>
        <taxon>Bacteroidota</taxon>
        <taxon>Cytophagia</taxon>
        <taxon>Cytophagales</taxon>
        <taxon>Reichenbachiellaceae</taxon>
        <taxon>Reichenbachiella</taxon>
    </lineage>
</organism>
<sequence>MKGHLVACAIIFFAVSLRAQEVTKLIELKVADNGLYFDGAKRGNNDLDINEPGFEYFFGRRITPHGDCIKVFGDYVFMTWWSGGEEEKHVMLSRYNMKTEVLETIEFPHTHVGFRHQYEHIGDSHNTIAVGICPLDSTVHLLYDMHSYNELEYPDSFFNYNVSKVGAAAAADGSFSLDLFYTKNTYLNAQYNYSDITYPNFFLNDRDELFVWFREGGNNNGSYKFAKYDGSSWGPFTDFNVLNAKSFGNEYNWGLYGDMKYINGKLRVGFAKRMNYNNDEYVYNNGMHYAYSNDQDGKVEWYNYKEQSLTLPLSSPEKLFFFEPGSLVANGGANSITMSSGTDWTVTDRESVHFIMNNVRSSASSERVNVHAYKRAGENSFTTTTDFPGGNLYSVPGNMVFLMGLNSKRPYIYFTKGGTNNWQLLFEETKGVEFRHMNVLIEGNRLYLYLMEDASGDAQPIHLQIYDLGLPEVVLDAKPSSSKVLIYPNPVEQQLMIEGVNEIDSEYSIYNLMGRQLDQGQLIDNTIDVSALASGIYILKLIGNTGERLYRFNVK</sequence>
<keyword evidence="3" id="KW-1185">Reference proteome</keyword>
<dbReference type="InterPro" id="IPR026444">
    <property type="entry name" value="Secre_tail"/>
</dbReference>
<reference evidence="2 3" key="1">
    <citation type="submission" date="2022-10" db="EMBL/GenBank/DDBJ databases">
        <title>Comparative genomics and taxonomic characterization of three novel marine species of genus Reichenbachiella exhibiting antioxidant and polysaccharide degradation activities.</title>
        <authorList>
            <person name="Muhammad N."/>
            <person name="Lee Y.-J."/>
            <person name="Ko J."/>
            <person name="Kim S.-G."/>
        </authorList>
    </citation>
    <scope>NUCLEOTIDE SEQUENCE [LARGE SCALE GENOMIC DNA]</scope>
    <source>
        <strain evidence="2 3">ABR2-5</strain>
    </source>
</reference>
<proteinExistence type="predicted"/>